<dbReference type="AlphaFoldDB" id="A0A8C2Q9E9"/>
<reference evidence="1" key="1">
    <citation type="submission" date="2025-08" db="UniProtKB">
        <authorList>
            <consortium name="Ensembl"/>
        </authorList>
    </citation>
    <scope>IDENTIFICATION</scope>
</reference>
<evidence type="ECO:0000313" key="2">
    <source>
        <dbReference type="Proteomes" id="UP000694701"/>
    </source>
</evidence>
<dbReference type="Gene3D" id="3.40.50.720">
    <property type="entry name" value="NAD(P)-binding Rossmann-like Domain"/>
    <property type="match status" value="1"/>
</dbReference>
<accession>A0A8C2Q9E9</accession>
<dbReference type="InterPro" id="IPR036291">
    <property type="entry name" value="NAD(P)-bd_dom_sf"/>
</dbReference>
<dbReference type="PANTHER" id="PTHR43544:SF33">
    <property type="entry name" value="C-FACTOR"/>
    <property type="match status" value="1"/>
</dbReference>
<proteinExistence type="predicted"/>
<dbReference type="PRINTS" id="PR00081">
    <property type="entry name" value="GDHRDH"/>
</dbReference>
<name>A0A8C2Q9E9_CYPCA</name>
<evidence type="ECO:0000313" key="1">
    <source>
        <dbReference type="Ensembl" id="ENSCCRP00020116004.1"/>
    </source>
</evidence>
<dbReference type="InterPro" id="IPR002347">
    <property type="entry name" value="SDR_fam"/>
</dbReference>
<organism evidence="1 2">
    <name type="scientific">Cyprinus carpio</name>
    <name type="common">Common carp</name>
    <dbReference type="NCBI Taxonomy" id="7962"/>
    <lineage>
        <taxon>Eukaryota</taxon>
        <taxon>Metazoa</taxon>
        <taxon>Chordata</taxon>
        <taxon>Craniata</taxon>
        <taxon>Vertebrata</taxon>
        <taxon>Euteleostomi</taxon>
        <taxon>Actinopterygii</taxon>
        <taxon>Neopterygii</taxon>
        <taxon>Teleostei</taxon>
        <taxon>Ostariophysi</taxon>
        <taxon>Cypriniformes</taxon>
        <taxon>Cyprinidae</taxon>
        <taxon>Cyprininae</taxon>
        <taxon>Cyprinus</taxon>
    </lineage>
</organism>
<protein>
    <submittedName>
        <fullName evidence="1">Zgc:92161</fullName>
    </submittedName>
</protein>
<dbReference type="Proteomes" id="UP000694701">
    <property type="component" value="Unplaced"/>
</dbReference>
<dbReference type="GO" id="GO:0005737">
    <property type="term" value="C:cytoplasm"/>
    <property type="evidence" value="ECO:0007669"/>
    <property type="project" value="TreeGrafter"/>
</dbReference>
<dbReference type="GO" id="GO:0016491">
    <property type="term" value="F:oxidoreductase activity"/>
    <property type="evidence" value="ECO:0007669"/>
    <property type="project" value="TreeGrafter"/>
</dbReference>
<dbReference type="PANTHER" id="PTHR43544">
    <property type="entry name" value="SHORT-CHAIN DEHYDROGENASE/REDUCTASE"/>
    <property type="match status" value="1"/>
</dbReference>
<sequence length="246" mass="26691">MAATEAGKILITEAKRGLGLEMIKQLSENSCPNQHIFAACHDPDVPNSESKELARKHPSVITIIRLDADDPSSVKDFAKKVGSLLGNNGLNQLVNNADRNRKLIEIESIVKSFKATNCNLPVWPEYLPYLQMAAKASGTPGMSSNKAAVMKIFSVVGSISTMPSIYEQFPTLPYGASKAGCNMLTVLAAEEFKADEILCIFIDPGCMRMDMGGDTALESMEGILRVIDSLTEKQHAVLQTTCKLIL</sequence>
<dbReference type="InterPro" id="IPR051468">
    <property type="entry name" value="Fungal_SecMetab_SDRs"/>
</dbReference>
<dbReference type="Ensembl" id="ENSCCRT00020126507.1">
    <property type="protein sequence ID" value="ENSCCRP00020116004.1"/>
    <property type="gene ID" value="ENSCCRG00020052312.1"/>
</dbReference>
<dbReference type="Pfam" id="PF00106">
    <property type="entry name" value="adh_short"/>
    <property type="match status" value="1"/>
</dbReference>
<dbReference type="SUPFAM" id="SSF51735">
    <property type="entry name" value="NAD(P)-binding Rossmann-fold domains"/>
    <property type="match status" value="1"/>
</dbReference>